<feature type="transmembrane region" description="Helical" evidence="6">
    <location>
        <begin position="39"/>
        <end position="55"/>
    </location>
</feature>
<dbReference type="PANTHER" id="PTHR42920:SF11">
    <property type="entry name" value="INNER MEMBRANE PROTEIN YTFF"/>
    <property type="match status" value="1"/>
</dbReference>
<keyword evidence="9" id="KW-1185">Reference proteome</keyword>
<dbReference type="Pfam" id="PF00892">
    <property type="entry name" value="EamA"/>
    <property type="match status" value="2"/>
</dbReference>
<dbReference type="Proteomes" id="UP000008633">
    <property type="component" value="Chromosome"/>
</dbReference>
<keyword evidence="5 6" id="KW-0472">Membrane</keyword>
<dbReference type="RefSeq" id="WP_013553768.1">
    <property type="nucleotide sequence ID" value="NC_014935.1"/>
</dbReference>
<evidence type="ECO:0000256" key="2">
    <source>
        <dbReference type="ARBA" id="ARBA00022475"/>
    </source>
</evidence>
<reference evidence="8 9" key="1">
    <citation type="journal article" date="2011" name="Stand. Genomic Sci.">
        <title>Complete genome sequence of Nitratifractor salsuginis type strain (E9I37-1).</title>
        <authorList>
            <person name="Anderson I."/>
            <person name="Sikorski J."/>
            <person name="Zeytun A."/>
            <person name="Nolan M."/>
            <person name="Lapidus A."/>
            <person name="Lucas S."/>
            <person name="Hammon N."/>
            <person name="Deshpande S."/>
            <person name="Cheng J.F."/>
            <person name="Tapia R."/>
            <person name="Han C."/>
            <person name="Goodwin L."/>
            <person name="Pitluck S."/>
            <person name="Liolios K."/>
            <person name="Pagani I."/>
            <person name="Ivanova N."/>
            <person name="Huntemann M."/>
            <person name="Mavromatis K."/>
            <person name="Ovchinikova G."/>
            <person name="Pati A."/>
            <person name="Chen A."/>
            <person name="Palaniappan K."/>
            <person name="Land M."/>
            <person name="Hauser L."/>
            <person name="Brambilla E.M."/>
            <person name="Ngatchou-Djao O.D."/>
            <person name="Rohde M."/>
            <person name="Tindall B.J."/>
            <person name="Goker M."/>
            <person name="Detter J.C."/>
            <person name="Woyke T."/>
            <person name="Bristow J."/>
            <person name="Eisen J.A."/>
            <person name="Markowitz V."/>
            <person name="Hugenholtz P."/>
            <person name="Klenk H.P."/>
            <person name="Kyrpides N.C."/>
        </authorList>
    </citation>
    <scope>NUCLEOTIDE SEQUENCE [LARGE SCALE GENOMIC DNA]</scope>
    <source>
        <strain evidence="9">DSM 16511 / JCM 12458 / E9I37-1</strain>
    </source>
</reference>
<feature type="domain" description="EamA" evidence="7">
    <location>
        <begin position="150"/>
        <end position="285"/>
    </location>
</feature>
<organism evidence="8 9">
    <name type="scientific">Nitratifractor salsuginis (strain DSM 16511 / JCM 12458 / E9I37-1)</name>
    <dbReference type="NCBI Taxonomy" id="749222"/>
    <lineage>
        <taxon>Bacteria</taxon>
        <taxon>Pseudomonadati</taxon>
        <taxon>Campylobacterota</taxon>
        <taxon>Epsilonproteobacteria</taxon>
        <taxon>Campylobacterales</taxon>
        <taxon>Sulfurovaceae</taxon>
        <taxon>Nitratifractor</taxon>
    </lineage>
</organism>
<dbReference type="EMBL" id="CP002452">
    <property type="protein sequence ID" value="ADV46074.1"/>
    <property type="molecule type" value="Genomic_DNA"/>
</dbReference>
<evidence type="ECO:0000259" key="7">
    <source>
        <dbReference type="Pfam" id="PF00892"/>
    </source>
</evidence>
<keyword evidence="4 6" id="KW-1133">Transmembrane helix</keyword>
<feature type="transmembrane region" description="Helical" evidence="6">
    <location>
        <begin position="270"/>
        <end position="286"/>
    </location>
</feature>
<feature type="transmembrane region" description="Helical" evidence="6">
    <location>
        <begin position="214"/>
        <end position="233"/>
    </location>
</feature>
<feature type="transmembrane region" description="Helical" evidence="6">
    <location>
        <begin position="67"/>
        <end position="90"/>
    </location>
</feature>
<dbReference type="KEGG" id="nsa:Nitsa_0812"/>
<feature type="transmembrane region" description="Helical" evidence="6">
    <location>
        <begin position="96"/>
        <end position="115"/>
    </location>
</feature>
<evidence type="ECO:0000256" key="1">
    <source>
        <dbReference type="ARBA" id="ARBA00004651"/>
    </source>
</evidence>
<dbReference type="eggNOG" id="COG0697">
    <property type="taxonomic scope" value="Bacteria"/>
</dbReference>
<feature type="transmembrane region" description="Helical" evidence="6">
    <location>
        <begin position="245"/>
        <end position="264"/>
    </location>
</feature>
<proteinExistence type="predicted"/>
<gene>
    <name evidence="8" type="ordered locus">Nitsa_0812</name>
</gene>
<dbReference type="HOGENOM" id="CLU_033863_4_1_7"/>
<dbReference type="PANTHER" id="PTHR42920">
    <property type="entry name" value="OS03G0707200 PROTEIN-RELATED"/>
    <property type="match status" value="1"/>
</dbReference>
<dbReference type="SUPFAM" id="SSF103481">
    <property type="entry name" value="Multidrug resistance efflux transporter EmrE"/>
    <property type="match status" value="2"/>
</dbReference>
<evidence type="ECO:0000313" key="8">
    <source>
        <dbReference type="EMBL" id="ADV46074.1"/>
    </source>
</evidence>
<dbReference type="GO" id="GO:0005886">
    <property type="term" value="C:plasma membrane"/>
    <property type="evidence" value="ECO:0007669"/>
    <property type="project" value="UniProtKB-SubCell"/>
</dbReference>
<feature type="transmembrane region" description="Helical" evidence="6">
    <location>
        <begin position="153"/>
        <end position="169"/>
    </location>
</feature>
<feature type="transmembrane region" description="Helical" evidence="6">
    <location>
        <begin position="181"/>
        <end position="199"/>
    </location>
</feature>
<evidence type="ECO:0000256" key="3">
    <source>
        <dbReference type="ARBA" id="ARBA00022692"/>
    </source>
</evidence>
<dbReference type="AlphaFoldDB" id="E6X2D9"/>
<keyword evidence="2" id="KW-1003">Cell membrane</keyword>
<feature type="transmembrane region" description="Helical" evidence="6">
    <location>
        <begin position="122"/>
        <end position="141"/>
    </location>
</feature>
<accession>E6X2D9</accession>
<dbReference type="InterPro" id="IPR037185">
    <property type="entry name" value="EmrE-like"/>
</dbReference>
<keyword evidence="3 6" id="KW-0812">Transmembrane</keyword>
<protein>
    <recommendedName>
        <fullName evidence="7">EamA domain-containing protein</fullName>
    </recommendedName>
</protein>
<feature type="domain" description="EamA" evidence="7">
    <location>
        <begin position="7"/>
        <end position="139"/>
    </location>
</feature>
<evidence type="ECO:0000256" key="5">
    <source>
        <dbReference type="ARBA" id="ARBA00023136"/>
    </source>
</evidence>
<evidence type="ECO:0000313" key="9">
    <source>
        <dbReference type="Proteomes" id="UP000008633"/>
    </source>
</evidence>
<feature type="transmembrane region" description="Helical" evidence="6">
    <location>
        <begin position="12"/>
        <end position="33"/>
    </location>
</feature>
<evidence type="ECO:0000256" key="4">
    <source>
        <dbReference type="ARBA" id="ARBA00022989"/>
    </source>
</evidence>
<dbReference type="STRING" id="749222.Nitsa_0812"/>
<dbReference type="OrthoDB" id="4167046at2"/>
<evidence type="ECO:0000256" key="6">
    <source>
        <dbReference type="SAM" id="Phobius"/>
    </source>
</evidence>
<sequence length="294" mass="32686">MLSRRLTGHLFTFITVAIWSVAFVGNKVLLAYLTPIEIMLYRFTLAWGLLLILYPKDLLPRSLRDEAYFFLLGFLGIFVYFLLENFALRYTQASNVGLYMGAIPILTALLAHFLIRGERFRPALLLGFLIAVTGMGLILFTERHFTLRLRGDLLALAGAATFALYSVALKRAPEGYHFLQIARKSFFYGIGLMLLYLLLTGEATHIQALREPTVWGNLIFLGFFSSGLAFVLWQQGIERIDPVAAGNYIYLVPLLTALTGVFVLSEEITAAMLLGGALILGGLYVAQRGSKAAE</sequence>
<dbReference type="InterPro" id="IPR051258">
    <property type="entry name" value="Diverse_Substrate_Transporter"/>
</dbReference>
<name>E6X2D9_NITSE</name>
<comment type="subcellular location">
    <subcellularLocation>
        <location evidence="1">Cell membrane</location>
        <topology evidence="1">Multi-pass membrane protein</topology>
    </subcellularLocation>
</comment>
<reference evidence="9" key="2">
    <citation type="submission" date="2011-01" db="EMBL/GenBank/DDBJ databases">
        <title>The complete genome of Nitratifractor salsuginis DSM 16511.</title>
        <authorList>
            <consortium name="US DOE Joint Genome Institute (JGI-PGF)"/>
            <person name="Lucas S."/>
            <person name="Copeland A."/>
            <person name="Lapidus A."/>
            <person name="Bruce D."/>
            <person name="Goodwin L."/>
            <person name="Pitluck S."/>
            <person name="Kyrpides N."/>
            <person name="Mavromatis K."/>
            <person name="Ivanova N."/>
            <person name="Mikhailova N."/>
            <person name="Zeytun A."/>
            <person name="Detter J.C."/>
            <person name="Tapia R."/>
            <person name="Han C."/>
            <person name="Land M."/>
            <person name="Hauser L."/>
            <person name="Markowitz V."/>
            <person name="Cheng J.-F."/>
            <person name="Hugenholtz P."/>
            <person name="Woyke T."/>
            <person name="Wu D."/>
            <person name="Tindall B."/>
            <person name="Schuetze A."/>
            <person name="Brambilla E."/>
            <person name="Klenk H.-P."/>
            <person name="Eisen J.A."/>
        </authorList>
    </citation>
    <scope>NUCLEOTIDE SEQUENCE [LARGE SCALE GENOMIC DNA]</scope>
    <source>
        <strain evidence="9">DSM 16511 / JCM 12458 / E9I37-1</strain>
    </source>
</reference>
<dbReference type="InterPro" id="IPR000620">
    <property type="entry name" value="EamA_dom"/>
</dbReference>